<organism evidence="1 2">
    <name type="scientific">Anopheles christyi</name>
    <dbReference type="NCBI Taxonomy" id="43041"/>
    <lineage>
        <taxon>Eukaryota</taxon>
        <taxon>Metazoa</taxon>
        <taxon>Ecdysozoa</taxon>
        <taxon>Arthropoda</taxon>
        <taxon>Hexapoda</taxon>
        <taxon>Insecta</taxon>
        <taxon>Pterygota</taxon>
        <taxon>Neoptera</taxon>
        <taxon>Endopterygota</taxon>
        <taxon>Diptera</taxon>
        <taxon>Nematocera</taxon>
        <taxon>Culicoidea</taxon>
        <taxon>Culicidae</taxon>
        <taxon>Anophelinae</taxon>
        <taxon>Anopheles</taxon>
    </lineage>
</organism>
<reference evidence="1" key="2">
    <citation type="submission" date="2020-05" db="UniProtKB">
        <authorList>
            <consortium name="EnsemblMetazoa"/>
        </authorList>
    </citation>
    <scope>IDENTIFICATION</scope>
    <source>
        <strain evidence="1">ACHKN1017</strain>
    </source>
</reference>
<keyword evidence="2" id="KW-1185">Reference proteome</keyword>
<protein>
    <submittedName>
        <fullName evidence="1">Uncharacterized protein</fullName>
    </submittedName>
</protein>
<sequence length="356" mass="40427">MEFSGRTESERCNTLRNDFQDHLLNGDLLRSNVTKHFPWFGPPLLAVNAEQLRLIADVVLPRGNVLVYQCRIAAAQHNDIKVSVRYRLRLVADHRPQTDRLGKQGGKTDACVHLIVGERYRTAKLVTVLPVQIEDVDAVALDRVTVRLELARVAMLVPRLYMQEGWCTGTAHDRTGRANQARSARIHWTRCERFDERTARDMARTDQDRNFVLTGGPHGKLNLRYVGIVRIGRRTEFADRDDLARTLGNFDEELIRITDGIGLTVALMEPHGKAHRTADPGRIGPVPVYLTVGRQQILPGHVLEQRMASFRCERWLCHGGKRNQSGDRYRHDQHAAPGPRILVLARLHHRGPQVGF</sequence>
<proteinExistence type="predicted"/>
<dbReference type="AlphaFoldDB" id="A0A182KIU5"/>
<reference evidence="2" key="1">
    <citation type="submission" date="2013-03" db="EMBL/GenBank/DDBJ databases">
        <title>The Genome Sequence of Anopheles christyi ACHKN1017.</title>
        <authorList>
            <consortium name="The Broad Institute Genomics Platform"/>
            <person name="Neafsey D.E."/>
            <person name="Besansky N."/>
            <person name="Walker B."/>
            <person name="Young S.K."/>
            <person name="Zeng Q."/>
            <person name="Gargeya S."/>
            <person name="Fitzgerald M."/>
            <person name="Haas B."/>
            <person name="Abouelleil A."/>
            <person name="Allen A.W."/>
            <person name="Alvarado L."/>
            <person name="Arachchi H.M."/>
            <person name="Berlin A.M."/>
            <person name="Chapman S.B."/>
            <person name="Gainer-Dewar J."/>
            <person name="Goldberg J."/>
            <person name="Griggs A."/>
            <person name="Gujja S."/>
            <person name="Hansen M."/>
            <person name="Howarth C."/>
            <person name="Imamovic A."/>
            <person name="Ireland A."/>
            <person name="Larimer J."/>
            <person name="McCowan C."/>
            <person name="Murphy C."/>
            <person name="Pearson M."/>
            <person name="Poon T.W."/>
            <person name="Priest M."/>
            <person name="Roberts A."/>
            <person name="Saif S."/>
            <person name="Shea T."/>
            <person name="Sisk P."/>
            <person name="Sykes S."/>
            <person name="Wortman J."/>
            <person name="Nusbaum C."/>
            <person name="Birren B."/>
        </authorList>
    </citation>
    <scope>NUCLEOTIDE SEQUENCE [LARGE SCALE GENOMIC DNA]</scope>
    <source>
        <strain evidence="2">ACHKN1017</strain>
    </source>
</reference>
<evidence type="ECO:0000313" key="1">
    <source>
        <dbReference type="EnsemblMetazoa" id="ACHR014355-PA"/>
    </source>
</evidence>
<dbReference type="VEuPathDB" id="VectorBase:ACHR014355"/>
<name>A0A182KIU5_9DIPT</name>
<evidence type="ECO:0000313" key="2">
    <source>
        <dbReference type="Proteomes" id="UP000075881"/>
    </source>
</evidence>
<dbReference type="Proteomes" id="UP000075881">
    <property type="component" value="Unassembled WGS sequence"/>
</dbReference>
<dbReference type="EnsemblMetazoa" id="ACHR014355-RA">
    <property type="protein sequence ID" value="ACHR014355-PA"/>
    <property type="gene ID" value="ACHR014355"/>
</dbReference>
<accession>A0A182KIU5</accession>